<dbReference type="Pfam" id="PF03935">
    <property type="entry name" value="SKN1_KRE6_Sbg1"/>
    <property type="match status" value="1"/>
</dbReference>
<evidence type="ECO:0000256" key="4">
    <source>
        <dbReference type="ARBA" id="ARBA00023316"/>
    </source>
</evidence>
<evidence type="ECO:0000256" key="2">
    <source>
        <dbReference type="ARBA" id="ARBA00023136"/>
    </source>
</evidence>
<feature type="transmembrane region" description="Helical" evidence="6">
    <location>
        <begin position="223"/>
        <end position="246"/>
    </location>
</feature>
<keyword evidence="2 6" id="KW-0472">Membrane</keyword>
<dbReference type="GO" id="GO:0015926">
    <property type="term" value="F:glucosidase activity"/>
    <property type="evidence" value="ECO:0007669"/>
    <property type="project" value="TreeGrafter"/>
</dbReference>
<dbReference type="InterPro" id="IPR005629">
    <property type="entry name" value="Skn1/Kre6/Sbg1"/>
</dbReference>
<evidence type="ECO:0000256" key="1">
    <source>
        <dbReference type="ARBA" id="ARBA00004370"/>
    </source>
</evidence>
<keyword evidence="6" id="KW-1133">Transmembrane helix</keyword>
<dbReference type="Proteomes" id="UP001385951">
    <property type="component" value="Unassembled WGS sequence"/>
</dbReference>
<evidence type="ECO:0000313" key="8">
    <source>
        <dbReference type="Proteomes" id="UP001385951"/>
    </source>
</evidence>
<name>A0AAW0FHM3_9APHY</name>
<accession>A0AAW0FHM3</accession>
<evidence type="ECO:0000256" key="6">
    <source>
        <dbReference type="SAM" id="Phobius"/>
    </source>
</evidence>
<dbReference type="PANTHER" id="PTHR31361:SF1">
    <property type="entry name" value="BETA-GLUCAN SYNTHESIS-ASSOCIATED PROTEIN KRE6-RELATED"/>
    <property type="match status" value="1"/>
</dbReference>
<keyword evidence="4" id="KW-0961">Cell wall biogenesis/degradation</keyword>
<dbReference type="GO" id="GO:0005886">
    <property type="term" value="C:plasma membrane"/>
    <property type="evidence" value="ECO:0007669"/>
    <property type="project" value="TreeGrafter"/>
</dbReference>
<dbReference type="GO" id="GO:0006078">
    <property type="term" value="P:(1-&gt;6)-beta-D-glucan biosynthetic process"/>
    <property type="evidence" value="ECO:0007669"/>
    <property type="project" value="TreeGrafter"/>
</dbReference>
<dbReference type="GO" id="GO:0005789">
    <property type="term" value="C:endoplasmic reticulum membrane"/>
    <property type="evidence" value="ECO:0007669"/>
    <property type="project" value="TreeGrafter"/>
</dbReference>
<proteinExistence type="predicted"/>
<keyword evidence="3" id="KW-0325">Glycoprotein</keyword>
<feature type="region of interest" description="Disordered" evidence="5">
    <location>
        <begin position="1"/>
        <end position="65"/>
    </location>
</feature>
<evidence type="ECO:0000256" key="3">
    <source>
        <dbReference type="ARBA" id="ARBA00023180"/>
    </source>
</evidence>
<dbReference type="EMBL" id="JASBNA010000055">
    <property type="protein sequence ID" value="KAK7679777.1"/>
    <property type="molecule type" value="Genomic_DNA"/>
</dbReference>
<keyword evidence="6" id="KW-0812">Transmembrane</keyword>
<sequence length="344" mass="38625">MAQRDLTFNTPQVNVLSEDSRRPSSELHNQNPFVNPTEEEETASSFDGQSYSQSDEDTYGRPYNGYYSQNGTTSNLLSSQHSSNEENIFANARNQTTSNGYRYNALSQTSILRWLIQEWYQVLLSTLLIIKIIPAVGAAGAGAGAGAAAAGLAYSKDDESLTDPFLHSSDFSPFGGYPAQLFPLHIDEKEPDDYLHNPDPIADAHYDKHRFSYDLKRIDKRSFGGICGILSLAIVAIVIFVILPVLTYSGVTSPYKPESYEKLSPYSYPLVSSIRTSLVDPDTPDEARKIKNSKGKEWKLVFSDEFNVEGRTFYEGDDQFFYAPDFHYAATQDLEWYDPDACYY</sequence>
<reference evidence="7 8" key="1">
    <citation type="submission" date="2022-09" db="EMBL/GenBank/DDBJ databases">
        <authorList>
            <person name="Palmer J.M."/>
        </authorList>
    </citation>
    <scope>NUCLEOTIDE SEQUENCE [LARGE SCALE GENOMIC DNA]</scope>
    <source>
        <strain evidence="7 8">DSM 7382</strain>
    </source>
</reference>
<feature type="compositionally biased region" description="Polar residues" evidence="5">
    <location>
        <begin position="1"/>
        <end position="17"/>
    </location>
</feature>
<organism evidence="7 8">
    <name type="scientific">Cerrena zonata</name>
    <dbReference type="NCBI Taxonomy" id="2478898"/>
    <lineage>
        <taxon>Eukaryota</taxon>
        <taxon>Fungi</taxon>
        <taxon>Dikarya</taxon>
        <taxon>Basidiomycota</taxon>
        <taxon>Agaricomycotina</taxon>
        <taxon>Agaricomycetes</taxon>
        <taxon>Polyporales</taxon>
        <taxon>Cerrenaceae</taxon>
        <taxon>Cerrena</taxon>
    </lineage>
</organism>
<feature type="compositionally biased region" description="Polar residues" evidence="5">
    <location>
        <begin position="43"/>
        <end position="53"/>
    </location>
</feature>
<gene>
    <name evidence="7" type="ORF">QCA50_017099</name>
</gene>
<keyword evidence="8" id="KW-1185">Reference proteome</keyword>
<protein>
    <submittedName>
        <fullName evidence="7">Uncharacterized protein</fullName>
    </submittedName>
</protein>
<comment type="caution">
    <text evidence="7">The sequence shown here is derived from an EMBL/GenBank/DDBJ whole genome shotgun (WGS) entry which is preliminary data.</text>
</comment>
<evidence type="ECO:0000256" key="5">
    <source>
        <dbReference type="SAM" id="MobiDB-lite"/>
    </source>
</evidence>
<comment type="subcellular location">
    <subcellularLocation>
        <location evidence="1">Membrane</location>
    </subcellularLocation>
</comment>
<dbReference type="GO" id="GO:0031505">
    <property type="term" value="P:fungal-type cell wall organization"/>
    <property type="evidence" value="ECO:0007669"/>
    <property type="project" value="TreeGrafter"/>
</dbReference>
<evidence type="ECO:0000313" key="7">
    <source>
        <dbReference type="EMBL" id="KAK7679777.1"/>
    </source>
</evidence>
<dbReference type="PANTHER" id="PTHR31361">
    <property type="entry name" value="BETA-GLUCAN SYNTHESIS-ASSOCIATED PROTEIN KRE6-RELATED"/>
    <property type="match status" value="1"/>
</dbReference>
<dbReference type="AlphaFoldDB" id="A0AAW0FHM3"/>